<feature type="transmembrane region" description="Helical" evidence="6">
    <location>
        <begin position="440"/>
        <end position="459"/>
    </location>
</feature>
<reference evidence="7 8" key="1">
    <citation type="submission" date="2015-09" db="EMBL/GenBank/DDBJ databases">
        <authorList>
            <consortium name="Pathogen Informatics"/>
        </authorList>
    </citation>
    <scope>NUCLEOTIDE SEQUENCE [LARGE SCALE GENOMIC DNA]</scope>
    <source>
        <strain evidence="7 8">2789STDY5834899</strain>
    </source>
</reference>
<feature type="transmembrane region" description="Helical" evidence="6">
    <location>
        <begin position="465"/>
        <end position="486"/>
    </location>
</feature>
<evidence type="ECO:0000313" key="7">
    <source>
        <dbReference type="EMBL" id="CUQ27763.1"/>
    </source>
</evidence>
<comment type="subcellular location">
    <subcellularLocation>
        <location evidence="1">Cell membrane</location>
        <topology evidence="1">Multi-pass membrane protein</topology>
    </subcellularLocation>
</comment>
<feature type="transmembrane region" description="Helical" evidence="6">
    <location>
        <begin position="125"/>
        <end position="146"/>
    </location>
</feature>
<evidence type="ECO:0000256" key="1">
    <source>
        <dbReference type="ARBA" id="ARBA00004651"/>
    </source>
</evidence>
<evidence type="ECO:0000256" key="4">
    <source>
        <dbReference type="ARBA" id="ARBA00022989"/>
    </source>
</evidence>
<feature type="transmembrane region" description="Helical" evidence="6">
    <location>
        <begin position="305"/>
        <end position="326"/>
    </location>
</feature>
<dbReference type="Proteomes" id="UP000095576">
    <property type="component" value="Unassembled WGS sequence"/>
</dbReference>
<proteinExistence type="predicted"/>
<evidence type="ECO:0000256" key="2">
    <source>
        <dbReference type="ARBA" id="ARBA00022475"/>
    </source>
</evidence>
<feature type="transmembrane region" description="Helical" evidence="6">
    <location>
        <begin position="346"/>
        <end position="368"/>
    </location>
</feature>
<dbReference type="AlphaFoldDB" id="A0A174UZ43"/>
<keyword evidence="5 6" id="KW-0472">Membrane</keyword>
<evidence type="ECO:0000313" key="8">
    <source>
        <dbReference type="Proteomes" id="UP000095576"/>
    </source>
</evidence>
<feature type="transmembrane region" description="Helical" evidence="6">
    <location>
        <begin position="44"/>
        <end position="70"/>
    </location>
</feature>
<organism evidence="7 8">
    <name type="scientific">Bacteroides thetaiotaomicron</name>
    <dbReference type="NCBI Taxonomy" id="818"/>
    <lineage>
        <taxon>Bacteria</taxon>
        <taxon>Pseudomonadati</taxon>
        <taxon>Bacteroidota</taxon>
        <taxon>Bacteroidia</taxon>
        <taxon>Bacteroidales</taxon>
        <taxon>Bacteroidaceae</taxon>
        <taxon>Bacteroides</taxon>
    </lineage>
</organism>
<keyword evidence="4 6" id="KW-1133">Transmembrane helix</keyword>
<feature type="transmembrane region" description="Helical" evidence="6">
    <location>
        <begin position="158"/>
        <end position="178"/>
    </location>
</feature>
<name>A0A174UZ43_BACT4</name>
<dbReference type="PANTHER" id="PTHR30250">
    <property type="entry name" value="PST FAMILY PREDICTED COLANIC ACID TRANSPORTER"/>
    <property type="match status" value="1"/>
</dbReference>
<protein>
    <submittedName>
        <fullName evidence="7">Transmembrane protein</fullName>
    </submittedName>
</protein>
<dbReference type="PANTHER" id="PTHR30250:SF26">
    <property type="entry name" value="PSMA PROTEIN"/>
    <property type="match status" value="1"/>
</dbReference>
<feature type="transmembrane region" description="Helical" evidence="6">
    <location>
        <begin position="255"/>
        <end position="284"/>
    </location>
</feature>
<evidence type="ECO:0000256" key="6">
    <source>
        <dbReference type="SAM" id="Phobius"/>
    </source>
</evidence>
<sequence length="504" mass="56572">MVADNKLIAKNTLILYLRMLLYMVVSLYTSRVVLNILGIQDYGIYNVVGGVVTIFTFLNASMSGATSRFLAYELGVGNKLRLKETFSSSLIIHIGISILIFILAETIGLWFLCNKLVIPESRMIAAHWVYQFSILATMINITQVPYNACIIAHEKMSVYAYVEMLNVVLKLLIVYLLLIGTIDKLVLYAALVLAVSILIAFIYRIYCLCHFEECHFHKAWNKKILKPMLSFSGWDLYGNMCSTLRQQGTTMLMNMFFGVLVNAAASIASTVIGSLSVLSSSVLTAFRPPMVKCYANGNMNDFSLLLSRAILFTSLLISVCTVPIVIEMAFVLKIWLNIVPEYAVNLSQIAIVNSYTLNINMAIMVPIYATGNVKWISLTGGTIYLLNLLLLYILLHLGISPYMTYGVNCGVMFLVLIVNSVILKRQQEEIDVFDLWKKKILPIIFIFILVFIGGSLISVQLPEGWLRMVGVFIMTGSTSLLFYWFLLFSSSERKSVIAFIKSKI</sequence>
<accession>A0A174UZ43</accession>
<feature type="transmembrane region" description="Helical" evidence="6">
    <location>
        <begin position="185"/>
        <end position="206"/>
    </location>
</feature>
<dbReference type="GO" id="GO:0005886">
    <property type="term" value="C:plasma membrane"/>
    <property type="evidence" value="ECO:0007669"/>
    <property type="project" value="UniProtKB-SubCell"/>
</dbReference>
<keyword evidence="3 6" id="KW-0812">Transmembrane</keyword>
<dbReference type="EMBL" id="CZAP01000039">
    <property type="protein sequence ID" value="CUQ27763.1"/>
    <property type="molecule type" value="Genomic_DNA"/>
</dbReference>
<evidence type="ECO:0000256" key="5">
    <source>
        <dbReference type="ARBA" id="ARBA00023136"/>
    </source>
</evidence>
<feature type="transmembrane region" description="Helical" evidence="6">
    <location>
        <begin position="375"/>
        <end position="395"/>
    </location>
</feature>
<feature type="transmembrane region" description="Helical" evidence="6">
    <location>
        <begin position="15"/>
        <end position="37"/>
    </location>
</feature>
<dbReference type="InterPro" id="IPR050833">
    <property type="entry name" value="Poly_Biosynth_Transport"/>
</dbReference>
<feature type="transmembrane region" description="Helical" evidence="6">
    <location>
        <begin position="401"/>
        <end position="419"/>
    </location>
</feature>
<gene>
    <name evidence="7" type="ORF">ERS852511_05035</name>
</gene>
<keyword evidence="2" id="KW-1003">Cell membrane</keyword>
<evidence type="ECO:0000256" key="3">
    <source>
        <dbReference type="ARBA" id="ARBA00022692"/>
    </source>
</evidence>
<feature type="transmembrane region" description="Helical" evidence="6">
    <location>
        <begin position="90"/>
        <end position="113"/>
    </location>
</feature>